<proteinExistence type="inferred from homology"/>
<dbReference type="GO" id="GO:0006260">
    <property type="term" value="P:DNA replication"/>
    <property type="evidence" value="ECO:0007669"/>
    <property type="project" value="UniProtKB-UniRule"/>
</dbReference>
<evidence type="ECO:0000259" key="14">
    <source>
        <dbReference type="PROSITE" id="PS51217"/>
    </source>
</evidence>
<feature type="domain" description="UvrD-like helicase ATP-binding" evidence="13">
    <location>
        <begin position="1"/>
        <end position="278"/>
    </location>
</feature>
<protein>
    <recommendedName>
        <fullName evidence="11">ATP-dependent DNA helicase Rep</fullName>
        <ecNumber evidence="11">5.6.2.4</ecNumber>
    </recommendedName>
    <alternativeName>
        <fullName evidence="11">DNA 3'-5' helicase Rep</fullName>
    </alternativeName>
</protein>
<evidence type="ECO:0000256" key="9">
    <source>
        <dbReference type="ARBA" id="ARBA00034617"/>
    </source>
</evidence>
<dbReference type="CDD" id="cd17932">
    <property type="entry name" value="DEXQc_UvrD"/>
    <property type="match status" value="1"/>
</dbReference>
<reference evidence="15 16" key="1">
    <citation type="submission" date="2016-12" db="EMBL/GenBank/DDBJ databases">
        <authorList>
            <person name="Song W.-J."/>
            <person name="Kurnit D.M."/>
        </authorList>
    </citation>
    <scope>NUCLEOTIDE SEQUENCE [LARGE SCALE GENOMIC DNA]</scope>
    <source>
        <strain evidence="15 16">IMCC3135</strain>
    </source>
</reference>
<sequence>MGLNPQQLAAVKHFETPLLVLAGAGSGKTGVITQKIAWLIEKQGYSPTSIVAVTFTNKASNEMRARLKKQLGPAQMKGLTISTFHRLGMDILHKDGEAMGLRKGFTILDQGDSLSTMRELIREDNAGIEERDLQNIISNWKNEFITPAGALASATEDQDRIAALLYAKYNELIRACNSVDFDDLISLPVELLREHTEIRDKWRGKIRHMLVDEYQDTNAAQYELVRLLVDKFGALTAVGDDDQSIYSWRGAKPENLMNLKVDYPNLRVIKLEQNYRSSQRILRCANAVISHNPHEFEKALWSDLGIGDMLRVSTCKHTLDEAEWVAAEILTRHYQKDTRWGDFAILYRSNFQSRAFEQSMREKQIPYTVSGGSSFFDKPEIKDMLAYLKLLVNPDDDTAFLRCINTPRREIGPTTLAKLGQHARNRNISMFAACHDMGLETQLDGRPLHRLQRFANWLTLNADNAERGDTLAVVKGVFEDIEYNDWIQTQYETPGKAQRAIENTVELFAWIERLLTNNEDQKDQPLSDVVRSLCLHDMLSRQDDESDSNEVQMMTLHAAKGLEFPHVFMVGMEEDLLPHRNSIEGETIEEERRLAYVGMTRARHTLTFTRSRARQQFGETGACEPSRFLDDLPPEDVTFMGELDSATAEQTRAAGKSALKGLMDLLSAD</sequence>
<dbReference type="InterPro" id="IPR014017">
    <property type="entry name" value="DNA_helicase_UvrD-like_C"/>
</dbReference>
<dbReference type="Pfam" id="PF00580">
    <property type="entry name" value="UvrD-helicase"/>
    <property type="match status" value="1"/>
</dbReference>
<keyword evidence="2 11" id="KW-0235">DNA replication</keyword>
<dbReference type="InterPro" id="IPR005752">
    <property type="entry name" value="Helicase_Rep"/>
</dbReference>
<dbReference type="GO" id="GO:0016887">
    <property type="term" value="F:ATP hydrolysis activity"/>
    <property type="evidence" value="ECO:0007669"/>
    <property type="project" value="RHEA"/>
</dbReference>
<dbReference type="InterPro" id="IPR014016">
    <property type="entry name" value="UvrD-like_ATP-bd"/>
</dbReference>
<evidence type="ECO:0000256" key="10">
    <source>
        <dbReference type="ARBA" id="ARBA00048988"/>
    </source>
</evidence>
<evidence type="ECO:0000256" key="7">
    <source>
        <dbReference type="ARBA" id="ARBA00023125"/>
    </source>
</evidence>
<dbReference type="PROSITE" id="PS51198">
    <property type="entry name" value="UVRD_HELICASE_ATP_BIND"/>
    <property type="match status" value="1"/>
</dbReference>
<dbReference type="PANTHER" id="PTHR11070:SF64">
    <property type="entry name" value="ATP-DEPENDENT DNA HELICASE REP"/>
    <property type="match status" value="1"/>
</dbReference>
<gene>
    <name evidence="15" type="primary">rep_2</name>
    <name evidence="11" type="synonym">rep</name>
    <name evidence="15" type="ORF">IMCC3135_24890</name>
</gene>
<evidence type="ECO:0000313" key="15">
    <source>
        <dbReference type="EMBL" id="ASJ75042.1"/>
    </source>
</evidence>
<keyword evidence="3 11" id="KW-0547">Nucleotide-binding</keyword>
<dbReference type="Gene3D" id="3.40.50.300">
    <property type="entry name" value="P-loop containing nucleotide triphosphate hydrolases"/>
    <property type="match status" value="2"/>
</dbReference>
<evidence type="ECO:0000256" key="6">
    <source>
        <dbReference type="ARBA" id="ARBA00022840"/>
    </source>
</evidence>
<evidence type="ECO:0000256" key="4">
    <source>
        <dbReference type="ARBA" id="ARBA00022801"/>
    </source>
</evidence>
<dbReference type="Gene3D" id="1.10.486.10">
    <property type="entry name" value="PCRA, domain 4"/>
    <property type="match status" value="1"/>
</dbReference>
<organism evidence="15 16">
    <name type="scientific">Granulosicoccus antarcticus IMCC3135</name>
    <dbReference type="NCBI Taxonomy" id="1192854"/>
    <lineage>
        <taxon>Bacteria</taxon>
        <taxon>Pseudomonadati</taxon>
        <taxon>Pseudomonadota</taxon>
        <taxon>Gammaproteobacteria</taxon>
        <taxon>Chromatiales</taxon>
        <taxon>Granulosicoccaceae</taxon>
        <taxon>Granulosicoccus</taxon>
    </lineage>
</organism>
<evidence type="ECO:0000256" key="8">
    <source>
        <dbReference type="ARBA" id="ARBA00023235"/>
    </source>
</evidence>
<dbReference type="Pfam" id="PF13361">
    <property type="entry name" value="UvrD_C"/>
    <property type="match status" value="1"/>
</dbReference>
<dbReference type="CDD" id="cd18807">
    <property type="entry name" value="SF1_C_UvrD"/>
    <property type="match status" value="1"/>
</dbReference>
<keyword evidence="4 11" id="KW-0378">Hydrolase</keyword>
<dbReference type="InterPro" id="IPR027417">
    <property type="entry name" value="P-loop_NTPase"/>
</dbReference>
<dbReference type="OrthoDB" id="9806690at2"/>
<evidence type="ECO:0000259" key="13">
    <source>
        <dbReference type="PROSITE" id="PS51198"/>
    </source>
</evidence>
<evidence type="ECO:0000256" key="12">
    <source>
        <dbReference type="PROSITE-ProRule" id="PRU00560"/>
    </source>
</evidence>
<keyword evidence="6 11" id="KW-0067">ATP-binding</keyword>
<comment type="function">
    <text evidence="11">Rep helicase is a single-stranded DNA-dependent ATPase involved in DNA replication; it can initiate unwinding at a nick in the DNA. It binds to the single-stranded DNA and acts in a progressive fashion along the DNA in the 3' to 5' direction.</text>
</comment>
<keyword evidence="16" id="KW-1185">Reference proteome</keyword>
<dbReference type="HAMAP" id="MF_01920">
    <property type="entry name" value="Helicase_Rep"/>
    <property type="match status" value="1"/>
</dbReference>
<keyword evidence="7 11" id="KW-0238">DNA-binding</keyword>
<comment type="catalytic activity">
    <reaction evidence="9 11">
        <text>Couples ATP hydrolysis with the unwinding of duplex DNA by translocating in the 3'-5' direction.</text>
        <dbReference type="EC" id="5.6.2.4"/>
    </reaction>
</comment>
<dbReference type="Proteomes" id="UP000250079">
    <property type="component" value="Chromosome"/>
</dbReference>
<comment type="similarity">
    <text evidence="1 11">Belongs to the helicase family. UvrD subfamily.</text>
</comment>
<dbReference type="Gene3D" id="1.10.10.160">
    <property type="match status" value="1"/>
</dbReference>
<comment type="subunit">
    <text evidence="11">Homodimer.</text>
</comment>
<evidence type="ECO:0000313" key="16">
    <source>
        <dbReference type="Proteomes" id="UP000250079"/>
    </source>
</evidence>
<dbReference type="SUPFAM" id="SSF52540">
    <property type="entry name" value="P-loop containing nucleoside triphosphate hydrolases"/>
    <property type="match status" value="1"/>
</dbReference>
<evidence type="ECO:0000256" key="11">
    <source>
        <dbReference type="HAMAP-Rule" id="MF_01920"/>
    </source>
</evidence>
<feature type="binding site" evidence="11">
    <location>
        <position position="276"/>
    </location>
    <ligand>
        <name>ATP</name>
        <dbReference type="ChEBI" id="CHEBI:30616"/>
    </ligand>
</feature>
<evidence type="ECO:0000256" key="5">
    <source>
        <dbReference type="ARBA" id="ARBA00022806"/>
    </source>
</evidence>
<dbReference type="KEGG" id="gai:IMCC3135_24890"/>
<comment type="catalytic activity">
    <reaction evidence="10 11">
        <text>ATP + H2O = ADP + phosphate + H(+)</text>
        <dbReference type="Rhea" id="RHEA:13065"/>
        <dbReference type="ChEBI" id="CHEBI:15377"/>
        <dbReference type="ChEBI" id="CHEBI:15378"/>
        <dbReference type="ChEBI" id="CHEBI:30616"/>
        <dbReference type="ChEBI" id="CHEBI:43474"/>
        <dbReference type="ChEBI" id="CHEBI:456216"/>
        <dbReference type="EC" id="5.6.2.4"/>
    </reaction>
</comment>
<evidence type="ECO:0000256" key="1">
    <source>
        <dbReference type="ARBA" id="ARBA00009922"/>
    </source>
</evidence>
<feature type="domain" description="UvrD-like helicase C-terminal" evidence="14">
    <location>
        <begin position="279"/>
        <end position="561"/>
    </location>
</feature>
<dbReference type="RefSeq" id="WP_088920001.1">
    <property type="nucleotide sequence ID" value="NZ_CP018632.1"/>
</dbReference>
<feature type="binding site" evidence="12">
    <location>
        <begin position="22"/>
        <end position="29"/>
    </location>
    <ligand>
        <name>ATP</name>
        <dbReference type="ChEBI" id="CHEBI:30616"/>
    </ligand>
</feature>
<dbReference type="GO" id="GO:0000725">
    <property type="term" value="P:recombinational repair"/>
    <property type="evidence" value="ECO:0007669"/>
    <property type="project" value="TreeGrafter"/>
</dbReference>
<dbReference type="GO" id="GO:0043138">
    <property type="term" value="F:3'-5' DNA helicase activity"/>
    <property type="evidence" value="ECO:0007669"/>
    <property type="project" value="UniProtKB-UniRule"/>
</dbReference>
<dbReference type="GO" id="GO:0005524">
    <property type="term" value="F:ATP binding"/>
    <property type="evidence" value="ECO:0007669"/>
    <property type="project" value="UniProtKB-UniRule"/>
</dbReference>
<dbReference type="PROSITE" id="PS51217">
    <property type="entry name" value="UVRD_HELICASE_CTER"/>
    <property type="match status" value="1"/>
</dbReference>
<dbReference type="EMBL" id="CP018632">
    <property type="protein sequence ID" value="ASJ75042.1"/>
    <property type="molecule type" value="Genomic_DNA"/>
</dbReference>
<dbReference type="GO" id="GO:0003697">
    <property type="term" value="F:single-stranded DNA binding"/>
    <property type="evidence" value="ECO:0007669"/>
    <property type="project" value="UniProtKB-UniRule"/>
</dbReference>
<keyword evidence="5 11" id="KW-0347">Helicase</keyword>
<name>A0A2Z2NU02_9GAMM</name>
<dbReference type="PANTHER" id="PTHR11070">
    <property type="entry name" value="UVRD / RECB / PCRA DNA HELICASE FAMILY MEMBER"/>
    <property type="match status" value="1"/>
</dbReference>
<dbReference type="InterPro" id="IPR000212">
    <property type="entry name" value="DNA_helicase_UvrD/REP"/>
</dbReference>
<dbReference type="EC" id="5.6.2.4" evidence="11"/>
<keyword evidence="8 11" id="KW-0413">Isomerase</keyword>
<accession>A0A2Z2NU02</accession>
<dbReference type="AlphaFoldDB" id="A0A2Z2NU02"/>
<evidence type="ECO:0000256" key="2">
    <source>
        <dbReference type="ARBA" id="ARBA00022705"/>
    </source>
</evidence>
<dbReference type="InterPro" id="IPR013986">
    <property type="entry name" value="DExx_box_DNA_helicase_dom_sf"/>
</dbReference>
<dbReference type="GO" id="GO:0005829">
    <property type="term" value="C:cytosol"/>
    <property type="evidence" value="ECO:0007669"/>
    <property type="project" value="TreeGrafter"/>
</dbReference>
<evidence type="ECO:0000256" key="3">
    <source>
        <dbReference type="ARBA" id="ARBA00022741"/>
    </source>
</evidence>